<gene>
    <name evidence="2" type="ORF">GWI33_005861</name>
</gene>
<keyword evidence="1" id="KW-0732">Signal</keyword>
<organism evidence="2 3">
    <name type="scientific">Rhynchophorus ferrugineus</name>
    <name type="common">Red palm weevil</name>
    <name type="synonym">Curculio ferrugineus</name>
    <dbReference type="NCBI Taxonomy" id="354439"/>
    <lineage>
        <taxon>Eukaryota</taxon>
        <taxon>Metazoa</taxon>
        <taxon>Ecdysozoa</taxon>
        <taxon>Arthropoda</taxon>
        <taxon>Hexapoda</taxon>
        <taxon>Insecta</taxon>
        <taxon>Pterygota</taxon>
        <taxon>Neoptera</taxon>
        <taxon>Endopterygota</taxon>
        <taxon>Coleoptera</taxon>
        <taxon>Polyphaga</taxon>
        <taxon>Cucujiformia</taxon>
        <taxon>Curculionidae</taxon>
        <taxon>Dryophthorinae</taxon>
        <taxon>Rhynchophorus</taxon>
    </lineage>
</organism>
<name>A0A834MDD9_RHYFE</name>
<sequence>MMFKAVLVLCVALSMGYRLHSKVDELQTTMAAFDQAVNYLAHEASISLRAYLVPISLYSTDANSAYISNLTDAGQLYWDFVADAQADAAQKGVDIESCVDSGNAQVYTLNDTFATAAFRNIKAVAAEAEETLNGFYGPARDEPLQHVADLWVKVNACDSDACAVDLIQRISDDFEQLDAGIAKALSDAKQYVLVEYPAKLNQYSFDVDAYTAALKPIIDSVKQCINSLGH</sequence>
<protein>
    <submittedName>
        <fullName evidence="2">Uncharacterized protein</fullName>
    </submittedName>
</protein>
<evidence type="ECO:0000256" key="1">
    <source>
        <dbReference type="SAM" id="SignalP"/>
    </source>
</evidence>
<feature type="chain" id="PRO_5032419258" evidence="1">
    <location>
        <begin position="17"/>
        <end position="230"/>
    </location>
</feature>
<dbReference type="OrthoDB" id="6780939at2759"/>
<feature type="signal peptide" evidence="1">
    <location>
        <begin position="1"/>
        <end position="16"/>
    </location>
</feature>
<dbReference type="AlphaFoldDB" id="A0A834MDD9"/>
<reference evidence="2" key="1">
    <citation type="submission" date="2020-08" db="EMBL/GenBank/DDBJ databases">
        <title>Genome sequencing and assembly of the red palm weevil Rhynchophorus ferrugineus.</title>
        <authorList>
            <person name="Dias G.B."/>
            <person name="Bergman C.M."/>
            <person name="Manee M."/>
        </authorList>
    </citation>
    <scope>NUCLEOTIDE SEQUENCE</scope>
    <source>
        <strain evidence="2">AA-2017</strain>
        <tissue evidence="2">Whole larva</tissue>
    </source>
</reference>
<evidence type="ECO:0000313" key="3">
    <source>
        <dbReference type="Proteomes" id="UP000625711"/>
    </source>
</evidence>
<dbReference type="Proteomes" id="UP000625711">
    <property type="component" value="Unassembled WGS sequence"/>
</dbReference>
<keyword evidence="3" id="KW-1185">Reference proteome</keyword>
<accession>A0A834MDD9</accession>
<dbReference type="EMBL" id="JAACXV010000295">
    <property type="protein sequence ID" value="KAF7280466.1"/>
    <property type="molecule type" value="Genomic_DNA"/>
</dbReference>
<comment type="caution">
    <text evidence="2">The sequence shown here is derived from an EMBL/GenBank/DDBJ whole genome shotgun (WGS) entry which is preliminary data.</text>
</comment>
<proteinExistence type="predicted"/>
<evidence type="ECO:0000313" key="2">
    <source>
        <dbReference type="EMBL" id="KAF7280466.1"/>
    </source>
</evidence>